<feature type="region of interest" description="Disordered" evidence="1">
    <location>
        <begin position="1"/>
        <end position="67"/>
    </location>
</feature>
<gene>
    <name evidence="2" type="ORF">NX722_11255</name>
</gene>
<feature type="compositionally biased region" description="Basic and acidic residues" evidence="1">
    <location>
        <begin position="1"/>
        <end position="35"/>
    </location>
</feature>
<comment type="caution">
    <text evidence="2">The sequence shown here is derived from an EMBL/GenBank/DDBJ whole genome shotgun (WGS) entry which is preliminary data.</text>
</comment>
<dbReference type="RefSeq" id="WP_262568054.1">
    <property type="nucleotide sequence ID" value="NZ_JAPFCC010000001.1"/>
</dbReference>
<organism evidence="2 3">
    <name type="scientific">Endozoicomonas gorgoniicola</name>
    <dbReference type="NCBI Taxonomy" id="1234144"/>
    <lineage>
        <taxon>Bacteria</taxon>
        <taxon>Pseudomonadati</taxon>
        <taxon>Pseudomonadota</taxon>
        <taxon>Gammaproteobacteria</taxon>
        <taxon>Oceanospirillales</taxon>
        <taxon>Endozoicomonadaceae</taxon>
        <taxon>Endozoicomonas</taxon>
    </lineage>
</organism>
<keyword evidence="3" id="KW-1185">Reference proteome</keyword>
<feature type="compositionally biased region" description="Basic and acidic residues" evidence="1">
    <location>
        <begin position="47"/>
        <end position="56"/>
    </location>
</feature>
<evidence type="ECO:0000256" key="1">
    <source>
        <dbReference type="SAM" id="MobiDB-lite"/>
    </source>
</evidence>
<dbReference type="EMBL" id="JAPFCC010000001">
    <property type="protein sequence ID" value="MCW7553205.1"/>
    <property type="molecule type" value="Genomic_DNA"/>
</dbReference>
<reference evidence="2 3" key="1">
    <citation type="submission" date="2022-10" db="EMBL/GenBank/DDBJ databases">
        <title>High-quality genome sequences of two octocoral-associated bacteria, Endozoicomonas euniceicola EF212 and Endozoicomonas gorgoniicola PS125.</title>
        <authorList>
            <person name="Chiou Y.-J."/>
            <person name="Chen Y.-H."/>
        </authorList>
    </citation>
    <scope>NUCLEOTIDE SEQUENCE [LARGE SCALE GENOMIC DNA]</scope>
    <source>
        <strain evidence="2 3">PS125</strain>
    </source>
</reference>
<sequence length="67" mass="7388">MAEEPKQDKKKIKVLERELNRKDKALAETAGKKGPSDLGGTRGRPISHPDRREAVKLIDQARAAGAR</sequence>
<dbReference type="Proteomes" id="UP001209854">
    <property type="component" value="Unassembled WGS sequence"/>
</dbReference>
<evidence type="ECO:0000313" key="2">
    <source>
        <dbReference type="EMBL" id="MCW7553205.1"/>
    </source>
</evidence>
<accession>A0ABT3MV04</accession>
<protein>
    <submittedName>
        <fullName evidence="2">Uncharacterized protein</fullName>
    </submittedName>
</protein>
<proteinExistence type="predicted"/>
<name>A0ABT3MV04_9GAMM</name>
<evidence type="ECO:0000313" key="3">
    <source>
        <dbReference type="Proteomes" id="UP001209854"/>
    </source>
</evidence>